<evidence type="ECO:0000313" key="2">
    <source>
        <dbReference type="Proteomes" id="UP000030081"/>
    </source>
</evidence>
<name>A0AAN0SIT4_9VIBR</name>
<dbReference type="KEGG" id="vct:JV59_24290"/>
<dbReference type="RefSeq" id="WP_040122415.1">
    <property type="nucleotide sequence ID" value="NZ_CP009266.1"/>
</dbReference>
<evidence type="ECO:0008006" key="3">
    <source>
        <dbReference type="Google" id="ProtNLM"/>
    </source>
</evidence>
<dbReference type="EMBL" id="CP009620">
    <property type="protein sequence ID" value="AIW22801.1"/>
    <property type="molecule type" value="Genomic_DNA"/>
</dbReference>
<keyword evidence="1" id="KW-0614">Plasmid</keyword>
<protein>
    <recommendedName>
        <fullName evidence="3">Addiction module toxin RelE</fullName>
    </recommendedName>
</protein>
<sequence>MYEIKPREIFKEWFSGLDETDQIEVRACIDVLREYGPTLRRPRVGKINGSAHPNMKELVVQSQGNPIRIFFVFDPNRTGILLCGGDKSNQKRFYKEQIKIADKEYSDHLKGE</sequence>
<dbReference type="Proteomes" id="UP000030081">
    <property type="component" value="Plasmid p319"/>
</dbReference>
<proteinExistence type="predicted"/>
<dbReference type="AlphaFoldDB" id="A0AAN0SIT4"/>
<keyword evidence="2" id="KW-1185">Reference proteome</keyword>
<dbReference type="KEGG" id="vcy:IX92_27510"/>
<dbReference type="Pfam" id="PF05973">
    <property type="entry name" value="Gp49"/>
    <property type="match status" value="1"/>
</dbReference>
<evidence type="ECO:0000313" key="1">
    <source>
        <dbReference type="EMBL" id="AIW22801.1"/>
    </source>
</evidence>
<gene>
    <name evidence="1" type="ORF">IX92_27510</name>
</gene>
<dbReference type="InterPro" id="IPR009241">
    <property type="entry name" value="HigB-like"/>
</dbReference>
<geneLocation type="plasmid" evidence="1 2">
    <name>p319</name>
</geneLocation>
<reference evidence="1 2" key="1">
    <citation type="submission" date="2014-10" db="EMBL/GenBank/DDBJ databases">
        <title>The Complete Genome Sequence for the Shellfish Pathogen Vibrio coralliilyticus RE98 Isolated from a Shellfish Hatchery.</title>
        <authorList>
            <person name="Richards G.P."/>
            <person name="Bono J.L."/>
            <person name="Watson M.A."/>
            <person name="Needleman D.S."/>
        </authorList>
    </citation>
    <scope>NUCLEOTIDE SEQUENCE [LARGE SCALE GENOMIC DNA]</scope>
    <source>
        <strain evidence="1 2">RE98</strain>
        <plasmid evidence="1 2">p319</plasmid>
    </source>
</reference>
<organism evidence="1 2">
    <name type="scientific">Vibrio coralliilyticus</name>
    <dbReference type="NCBI Taxonomy" id="190893"/>
    <lineage>
        <taxon>Bacteria</taxon>
        <taxon>Pseudomonadati</taxon>
        <taxon>Pseudomonadota</taxon>
        <taxon>Gammaproteobacteria</taxon>
        <taxon>Vibrionales</taxon>
        <taxon>Vibrionaceae</taxon>
        <taxon>Vibrio</taxon>
    </lineage>
</organism>
<accession>A0AAN0SIT4</accession>